<feature type="domain" description="Glycosyltransferase 2-like" evidence="1">
    <location>
        <begin position="8"/>
        <end position="134"/>
    </location>
</feature>
<protein>
    <submittedName>
        <fullName evidence="2">Glycosyltransferase</fullName>
        <ecNumber evidence="2">2.4.-.-</ecNumber>
    </submittedName>
</protein>
<dbReference type="Proteomes" id="UP001324993">
    <property type="component" value="Chromosome"/>
</dbReference>
<sequence length="348" mass="39729">MMTAAKVSICLPVLNGIDYLAPRMESLICQSFEDWELIVADSFSDDGSWEYLQTFKNDPRVRLYQIPKEGIYPAWNFCIEQARGDYLYIATADDTADTQLIERLSELLDRFTDVSIATCAFDYIDENGAILREAGSFGGRFYGADLDRAHRRPGLMEFLVHSFFGPSWTTITSVLFRRSIFEQVGLFRCDLGPYADNFWARLAALESDTLYIPERLATWRIHPQQRSRGRSSQHTTAKAMAGAAVLSTVEDRLPAEWKALPHWRKTLLQTDWNEYFGQFNLYRHKLRSHPSAFMLGLLSALGRNPAYVAQQLCKGFPAAPNSNLEDEVRIIEQFCQLVKPALRVEELA</sequence>
<accession>A0ABZ0RQS6</accession>
<reference evidence="2 3" key="1">
    <citation type="submission" date="2023-11" db="EMBL/GenBank/DDBJ databases">
        <title>Coraliomargarita sp. nov., isolated from marine algae.</title>
        <authorList>
            <person name="Lee J.K."/>
            <person name="Baek J.H."/>
            <person name="Kim J.M."/>
            <person name="Choi D.G."/>
            <person name="Jeon C.O."/>
        </authorList>
    </citation>
    <scope>NUCLEOTIDE SEQUENCE [LARGE SCALE GENOMIC DNA]</scope>
    <source>
        <strain evidence="2 3">J2-16</strain>
    </source>
</reference>
<dbReference type="RefSeq" id="WP_319834557.1">
    <property type="nucleotide sequence ID" value="NZ_CP138858.1"/>
</dbReference>
<dbReference type="Pfam" id="PF00535">
    <property type="entry name" value="Glycos_transf_2"/>
    <property type="match status" value="1"/>
</dbReference>
<dbReference type="EMBL" id="CP138858">
    <property type="protein sequence ID" value="WPJ97728.1"/>
    <property type="molecule type" value="Genomic_DNA"/>
</dbReference>
<keyword evidence="3" id="KW-1185">Reference proteome</keyword>
<dbReference type="InterPro" id="IPR001173">
    <property type="entry name" value="Glyco_trans_2-like"/>
</dbReference>
<proteinExistence type="predicted"/>
<keyword evidence="2" id="KW-0808">Transferase</keyword>
<dbReference type="PANTHER" id="PTHR22916:SF56">
    <property type="entry name" value="GLYCOSYL TRANSFERASE"/>
    <property type="match status" value="1"/>
</dbReference>
<evidence type="ECO:0000313" key="2">
    <source>
        <dbReference type="EMBL" id="WPJ97728.1"/>
    </source>
</evidence>
<dbReference type="PANTHER" id="PTHR22916">
    <property type="entry name" value="GLYCOSYLTRANSFERASE"/>
    <property type="match status" value="1"/>
</dbReference>
<gene>
    <name evidence="2" type="ORF">SH580_08395</name>
</gene>
<name>A0ABZ0RQS6_9BACT</name>
<dbReference type="EC" id="2.4.-.-" evidence="2"/>
<dbReference type="InterPro" id="IPR029044">
    <property type="entry name" value="Nucleotide-diphossugar_trans"/>
</dbReference>
<dbReference type="SUPFAM" id="SSF53448">
    <property type="entry name" value="Nucleotide-diphospho-sugar transferases"/>
    <property type="match status" value="1"/>
</dbReference>
<organism evidence="2 3">
    <name type="scientific">Coraliomargarita algicola</name>
    <dbReference type="NCBI Taxonomy" id="3092156"/>
    <lineage>
        <taxon>Bacteria</taxon>
        <taxon>Pseudomonadati</taxon>
        <taxon>Verrucomicrobiota</taxon>
        <taxon>Opitutia</taxon>
        <taxon>Puniceicoccales</taxon>
        <taxon>Coraliomargaritaceae</taxon>
        <taxon>Coraliomargarita</taxon>
    </lineage>
</organism>
<dbReference type="Gene3D" id="3.90.550.10">
    <property type="entry name" value="Spore Coat Polysaccharide Biosynthesis Protein SpsA, Chain A"/>
    <property type="match status" value="1"/>
</dbReference>
<dbReference type="GO" id="GO:0016757">
    <property type="term" value="F:glycosyltransferase activity"/>
    <property type="evidence" value="ECO:0007669"/>
    <property type="project" value="UniProtKB-KW"/>
</dbReference>
<keyword evidence="2" id="KW-0328">Glycosyltransferase</keyword>
<evidence type="ECO:0000259" key="1">
    <source>
        <dbReference type="Pfam" id="PF00535"/>
    </source>
</evidence>
<evidence type="ECO:0000313" key="3">
    <source>
        <dbReference type="Proteomes" id="UP001324993"/>
    </source>
</evidence>